<sequence>MASLLKTNATFGIEPDLDQQPLIFGGGKIDDQLPVTVSVDDEAQCCTITNTSLVKLYGNNPLPLHDDGHVCRHRNHVCRVRLDVSGRCPGLTWVNFCVLEATEQIVVMTGREPCWAEIPEASCCVFVETKRKPKDAAELKQRKEEERKRLENQILAERAARRRAASEAARAQNSAPGQGSTAQRVVNQGGA</sequence>
<name>A0A0D2CCJ6_9EURO</name>
<feature type="compositionally biased region" description="Polar residues" evidence="1">
    <location>
        <begin position="172"/>
        <end position="191"/>
    </location>
</feature>
<feature type="region of interest" description="Disordered" evidence="1">
    <location>
        <begin position="161"/>
        <end position="191"/>
    </location>
</feature>
<dbReference type="AlphaFoldDB" id="A0A0D2CCJ6"/>
<protein>
    <submittedName>
        <fullName evidence="2">Uncharacterized protein</fullName>
    </submittedName>
</protein>
<dbReference type="RefSeq" id="XP_016241440.1">
    <property type="nucleotide sequence ID" value="XM_016376164.1"/>
</dbReference>
<organism evidence="2 3">
    <name type="scientific">Exophiala spinifera</name>
    <dbReference type="NCBI Taxonomy" id="91928"/>
    <lineage>
        <taxon>Eukaryota</taxon>
        <taxon>Fungi</taxon>
        <taxon>Dikarya</taxon>
        <taxon>Ascomycota</taxon>
        <taxon>Pezizomycotina</taxon>
        <taxon>Eurotiomycetes</taxon>
        <taxon>Chaetothyriomycetidae</taxon>
        <taxon>Chaetothyriales</taxon>
        <taxon>Herpotrichiellaceae</taxon>
        <taxon>Exophiala</taxon>
    </lineage>
</organism>
<reference evidence="2 3" key="1">
    <citation type="submission" date="2015-01" db="EMBL/GenBank/DDBJ databases">
        <title>The Genome Sequence of Exophiala spinifera CBS89968.</title>
        <authorList>
            <consortium name="The Broad Institute Genomics Platform"/>
            <person name="Cuomo C."/>
            <person name="de Hoog S."/>
            <person name="Gorbushina A."/>
            <person name="Stielow B."/>
            <person name="Teixiera M."/>
            <person name="Abouelleil A."/>
            <person name="Chapman S.B."/>
            <person name="Priest M."/>
            <person name="Young S.K."/>
            <person name="Wortman J."/>
            <person name="Nusbaum C."/>
            <person name="Birren B."/>
        </authorList>
    </citation>
    <scope>NUCLEOTIDE SEQUENCE [LARGE SCALE GENOMIC DNA]</scope>
    <source>
        <strain evidence="2 3">CBS 89968</strain>
    </source>
</reference>
<proteinExistence type="predicted"/>
<evidence type="ECO:0000313" key="2">
    <source>
        <dbReference type="EMBL" id="KIW21224.1"/>
    </source>
</evidence>
<evidence type="ECO:0000313" key="3">
    <source>
        <dbReference type="Proteomes" id="UP000053328"/>
    </source>
</evidence>
<keyword evidence="3" id="KW-1185">Reference proteome</keyword>
<feature type="compositionally biased region" description="Basic and acidic residues" evidence="1">
    <location>
        <begin position="135"/>
        <end position="151"/>
    </location>
</feature>
<dbReference type="OrthoDB" id="4160941at2759"/>
<dbReference type="Proteomes" id="UP000053328">
    <property type="component" value="Unassembled WGS sequence"/>
</dbReference>
<dbReference type="EMBL" id="KN847492">
    <property type="protein sequence ID" value="KIW21224.1"/>
    <property type="molecule type" value="Genomic_DNA"/>
</dbReference>
<accession>A0A0D2CCJ6</accession>
<dbReference type="GeneID" id="27328887"/>
<dbReference type="HOGENOM" id="CLU_1421434_0_0_1"/>
<evidence type="ECO:0000256" key="1">
    <source>
        <dbReference type="SAM" id="MobiDB-lite"/>
    </source>
</evidence>
<dbReference type="VEuPathDB" id="FungiDB:PV08_01804"/>
<gene>
    <name evidence="2" type="ORF">PV08_01804</name>
</gene>
<feature type="region of interest" description="Disordered" evidence="1">
    <location>
        <begin position="135"/>
        <end position="154"/>
    </location>
</feature>